<organism evidence="2">
    <name type="scientific">marine metagenome</name>
    <dbReference type="NCBI Taxonomy" id="408172"/>
    <lineage>
        <taxon>unclassified sequences</taxon>
        <taxon>metagenomes</taxon>
        <taxon>ecological metagenomes</taxon>
    </lineage>
</organism>
<dbReference type="Gene3D" id="2.140.10.10">
    <property type="entry name" value="Quinoprotein alcohol dehydrogenase-like superfamily"/>
    <property type="match status" value="1"/>
</dbReference>
<protein>
    <recommendedName>
        <fullName evidence="1">Pyrrolo-quinoline quinone repeat domain-containing protein</fullName>
    </recommendedName>
</protein>
<name>A0A382RLP6_9ZZZZ</name>
<proteinExistence type="predicted"/>
<dbReference type="Pfam" id="PF01011">
    <property type="entry name" value="PQQ"/>
    <property type="match status" value="1"/>
</dbReference>
<dbReference type="EMBL" id="UINC01122661">
    <property type="protein sequence ID" value="SVC98609.1"/>
    <property type="molecule type" value="Genomic_DNA"/>
</dbReference>
<reference evidence="2" key="1">
    <citation type="submission" date="2018-05" db="EMBL/GenBank/DDBJ databases">
        <authorList>
            <person name="Lanie J.A."/>
            <person name="Ng W.-L."/>
            <person name="Kazmierczak K.M."/>
            <person name="Andrzejewski T.M."/>
            <person name="Davidsen T.M."/>
            <person name="Wayne K.J."/>
            <person name="Tettelin H."/>
            <person name="Glass J.I."/>
            <person name="Rusch D."/>
            <person name="Podicherti R."/>
            <person name="Tsui H.-C.T."/>
            <person name="Winkler M.E."/>
        </authorList>
    </citation>
    <scope>NUCLEOTIDE SEQUENCE</scope>
</reference>
<dbReference type="InterPro" id="IPR002372">
    <property type="entry name" value="PQQ_rpt_dom"/>
</dbReference>
<dbReference type="AlphaFoldDB" id="A0A382RLP6"/>
<accession>A0A382RLP6</accession>
<gene>
    <name evidence="2" type="ORF">METZ01_LOCUS351463</name>
</gene>
<dbReference type="InterPro" id="IPR011047">
    <property type="entry name" value="Quinoprotein_ADH-like_sf"/>
</dbReference>
<feature type="domain" description="Pyrrolo-quinoline quinone repeat" evidence="1">
    <location>
        <begin position="103"/>
        <end position="160"/>
    </location>
</feature>
<dbReference type="SUPFAM" id="SSF50998">
    <property type="entry name" value="Quinoprotein alcohol dehydrogenase-like"/>
    <property type="match status" value="1"/>
</dbReference>
<feature type="non-terminal residue" evidence="2">
    <location>
        <position position="1"/>
    </location>
</feature>
<sequence length="197" mass="21182">PRYNAQHIPQTGRQVEFCPSVGGGTNWQPEAFSPVTRLLYIPANNNLCSSMEGRDVVYAPGRGYAGAEFITYTRDDADHIGELQAWDVDSGERAWTRNFLSGNGGSILATGGNVLFLGGAGKAAFEAFDAVTGQPLWHLPTNTDRFGVPTSYSVDGVQYVAVQMGAQPLHTDTTHVASRLSGPQDGLVWVFALDCQC</sequence>
<evidence type="ECO:0000259" key="1">
    <source>
        <dbReference type="Pfam" id="PF01011"/>
    </source>
</evidence>
<evidence type="ECO:0000313" key="2">
    <source>
        <dbReference type="EMBL" id="SVC98609.1"/>
    </source>
</evidence>